<dbReference type="PANTHER" id="PTHR31964">
    <property type="entry name" value="ADENINE NUCLEOTIDE ALPHA HYDROLASES-LIKE SUPERFAMILY PROTEIN"/>
    <property type="match status" value="1"/>
</dbReference>
<dbReference type="Gene3D" id="3.40.50.620">
    <property type="entry name" value="HUPs"/>
    <property type="match status" value="1"/>
</dbReference>
<comment type="subcellular location">
    <subcellularLocation>
        <location evidence="2">Cytoplasm</location>
    </subcellularLocation>
</comment>
<dbReference type="PIRSF" id="PIRSF006276">
    <property type="entry name" value="UspA"/>
    <property type="match status" value="1"/>
</dbReference>
<evidence type="ECO:0000256" key="1">
    <source>
        <dbReference type="ARBA" id="ARBA00008791"/>
    </source>
</evidence>
<dbReference type="SUPFAM" id="SSF52402">
    <property type="entry name" value="Adenine nucleotide alpha hydrolases-like"/>
    <property type="match status" value="1"/>
</dbReference>
<dbReference type="OrthoDB" id="9789668at2"/>
<evidence type="ECO:0000313" key="5">
    <source>
        <dbReference type="Proteomes" id="UP000273326"/>
    </source>
</evidence>
<gene>
    <name evidence="4" type="ORF">EJN90_07765</name>
</gene>
<sequence>MENMLGDYTNILVAVDGSEQSEHSFKKAVAIAQRNKAKLKAVFIMDTRNVATSSQFTSGINQDFFNDVDTSFVDELVRFAKDAGVDADKTITNGNPMTLIAEAFPEEFGSDLIVIGATGKGAITRALVGSVSNYVVKHAPCDVLVVR</sequence>
<organism evidence="4 5">
    <name type="scientific">Jeotgalibaca ciconiae</name>
    <dbReference type="NCBI Taxonomy" id="2496265"/>
    <lineage>
        <taxon>Bacteria</taxon>
        <taxon>Bacillati</taxon>
        <taxon>Bacillota</taxon>
        <taxon>Bacilli</taxon>
        <taxon>Lactobacillales</taxon>
        <taxon>Carnobacteriaceae</taxon>
        <taxon>Jeotgalibaca</taxon>
    </lineage>
</organism>
<accession>A0A3Q9BKJ7</accession>
<dbReference type="Proteomes" id="UP000273326">
    <property type="component" value="Chromosome"/>
</dbReference>
<dbReference type="EMBL" id="CP034465">
    <property type="protein sequence ID" value="AZP04539.1"/>
    <property type="molecule type" value="Genomic_DNA"/>
</dbReference>
<name>A0A3Q9BKJ7_9LACT</name>
<keyword evidence="2" id="KW-0963">Cytoplasm</keyword>
<reference evidence="5" key="1">
    <citation type="submission" date="2018-12" db="EMBL/GenBank/DDBJ databases">
        <title>Complete genome sequencing of Jeotgalibaca sp. H21T32.</title>
        <authorList>
            <person name="Bae J.-W."/>
            <person name="Lee S.-Y."/>
        </authorList>
    </citation>
    <scope>NUCLEOTIDE SEQUENCE [LARGE SCALE GENOMIC DNA]</scope>
    <source>
        <strain evidence="5">H21T32</strain>
    </source>
</reference>
<evidence type="ECO:0000313" key="4">
    <source>
        <dbReference type="EMBL" id="AZP04539.1"/>
    </source>
</evidence>
<dbReference type="PANTHER" id="PTHR31964:SF113">
    <property type="entry name" value="USPA DOMAIN-CONTAINING PROTEIN"/>
    <property type="match status" value="1"/>
</dbReference>
<proteinExistence type="inferred from homology"/>
<keyword evidence="5" id="KW-1185">Reference proteome</keyword>
<dbReference type="InterPro" id="IPR006015">
    <property type="entry name" value="Universal_stress_UspA"/>
</dbReference>
<feature type="domain" description="UspA" evidence="3">
    <location>
        <begin position="8"/>
        <end position="147"/>
    </location>
</feature>
<evidence type="ECO:0000256" key="2">
    <source>
        <dbReference type="PIRNR" id="PIRNR006276"/>
    </source>
</evidence>
<dbReference type="PRINTS" id="PR01438">
    <property type="entry name" value="UNVRSLSTRESS"/>
</dbReference>
<dbReference type="CDD" id="cd00293">
    <property type="entry name" value="USP-like"/>
    <property type="match status" value="1"/>
</dbReference>
<dbReference type="InterPro" id="IPR014729">
    <property type="entry name" value="Rossmann-like_a/b/a_fold"/>
</dbReference>
<dbReference type="AlphaFoldDB" id="A0A3Q9BKJ7"/>
<evidence type="ECO:0000259" key="3">
    <source>
        <dbReference type="Pfam" id="PF00582"/>
    </source>
</evidence>
<dbReference type="GO" id="GO:0005737">
    <property type="term" value="C:cytoplasm"/>
    <property type="evidence" value="ECO:0007669"/>
    <property type="project" value="UniProtKB-SubCell"/>
</dbReference>
<dbReference type="InterPro" id="IPR006016">
    <property type="entry name" value="UspA"/>
</dbReference>
<protein>
    <recommendedName>
        <fullName evidence="2">Universal stress protein</fullName>
    </recommendedName>
</protein>
<dbReference type="Pfam" id="PF00582">
    <property type="entry name" value="Usp"/>
    <property type="match status" value="1"/>
</dbReference>
<dbReference type="KEGG" id="jeh:EJN90_07765"/>
<comment type="similarity">
    <text evidence="1 2">Belongs to the universal stress protein A family.</text>
</comment>